<evidence type="ECO:0000256" key="8">
    <source>
        <dbReference type="RuleBase" id="RU364140"/>
    </source>
</evidence>
<evidence type="ECO:0000256" key="6">
    <source>
        <dbReference type="ARBA" id="ARBA00023242"/>
    </source>
</evidence>
<protein>
    <recommendedName>
        <fullName evidence="3 8">Mediator of RNA polymerase II transcription subunit 17</fullName>
    </recommendedName>
    <alternativeName>
        <fullName evidence="7 8">Mediator complex subunit 17</fullName>
    </alternativeName>
</protein>
<dbReference type="GO" id="GO:0016592">
    <property type="term" value="C:mediator complex"/>
    <property type="evidence" value="ECO:0007669"/>
    <property type="project" value="InterPro"/>
</dbReference>
<evidence type="ECO:0000256" key="5">
    <source>
        <dbReference type="ARBA" id="ARBA00023163"/>
    </source>
</evidence>
<dbReference type="Gene3D" id="6.10.250.2620">
    <property type="match status" value="1"/>
</dbReference>
<feature type="compositionally biased region" description="Low complexity" evidence="9">
    <location>
        <begin position="595"/>
        <end position="606"/>
    </location>
</feature>
<name>A0A1B7P5S5_9EURO</name>
<keyword evidence="6 8" id="KW-0539">Nucleus</keyword>
<feature type="compositionally biased region" description="Polar residues" evidence="9">
    <location>
        <begin position="562"/>
        <end position="576"/>
    </location>
</feature>
<evidence type="ECO:0000256" key="3">
    <source>
        <dbReference type="ARBA" id="ARBA00019610"/>
    </source>
</evidence>
<keyword evidence="8" id="KW-0010">Activator</keyword>
<evidence type="ECO:0000256" key="2">
    <source>
        <dbReference type="ARBA" id="ARBA00005635"/>
    </source>
</evidence>
<proteinExistence type="inferred from homology"/>
<evidence type="ECO:0000256" key="7">
    <source>
        <dbReference type="ARBA" id="ARBA00032014"/>
    </source>
</evidence>
<dbReference type="Proteomes" id="UP000091918">
    <property type="component" value="Unassembled WGS sequence"/>
</dbReference>
<organism evidence="10 11">
    <name type="scientific">Emergomyces africanus</name>
    <dbReference type="NCBI Taxonomy" id="1955775"/>
    <lineage>
        <taxon>Eukaryota</taxon>
        <taxon>Fungi</taxon>
        <taxon>Dikarya</taxon>
        <taxon>Ascomycota</taxon>
        <taxon>Pezizomycotina</taxon>
        <taxon>Eurotiomycetes</taxon>
        <taxon>Eurotiomycetidae</taxon>
        <taxon>Onygenales</taxon>
        <taxon>Ajellomycetaceae</taxon>
        <taxon>Emergomyces</taxon>
    </lineage>
</organism>
<evidence type="ECO:0000256" key="9">
    <source>
        <dbReference type="SAM" id="MobiDB-lite"/>
    </source>
</evidence>
<dbReference type="PANTHER" id="PTHR13114:SF7">
    <property type="entry name" value="MEDIATOR OF RNA POLYMERASE II TRANSCRIPTION SUBUNIT 17"/>
    <property type="match status" value="1"/>
</dbReference>
<keyword evidence="11" id="KW-1185">Reference proteome</keyword>
<accession>A0A1B7P5S5</accession>
<reference evidence="10 11" key="1">
    <citation type="submission" date="2015-07" db="EMBL/GenBank/DDBJ databases">
        <title>Emmonsia species relationships and genome sequence.</title>
        <authorList>
            <person name="Cuomo C.A."/>
            <person name="Schwartz I.S."/>
            <person name="Kenyon C."/>
            <person name="de Hoog G.S."/>
            <person name="Govender N.P."/>
            <person name="Botha A."/>
            <person name="Moreno L."/>
            <person name="de Vries M."/>
            <person name="Munoz J.F."/>
            <person name="Stielow J.B."/>
        </authorList>
    </citation>
    <scope>NUCLEOTIDE SEQUENCE [LARGE SCALE GENOMIC DNA]</scope>
    <source>
        <strain evidence="10 11">CBS 136260</strain>
    </source>
</reference>
<dbReference type="GO" id="GO:0070847">
    <property type="term" value="C:core mediator complex"/>
    <property type="evidence" value="ECO:0007669"/>
    <property type="project" value="TreeGrafter"/>
</dbReference>
<dbReference type="PANTHER" id="PTHR13114">
    <property type="entry name" value="MEDIATOR OF RNA POLYMERASE II TRANSCRIPTION SUBUNIT 17"/>
    <property type="match status" value="1"/>
</dbReference>
<dbReference type="STRING" id="1658172.A0A1B7P5S5"/>
<dbReference type="GO" id="GO:0003712">
    <property type="term" value="F:transcription coregulator activity"/>
    <property type="evidence" value="ECO:0007669"/>
    <property type="project" value="InterPro"/>
</dbReference>
<dbReference type="InterPro" id="IPR019313">
    <property type="entry name" value="Mediator_Med17"/>
</dbReference>
<comment type="subunit">
    <text evidence="8">Component of the Mediator complex.</text>
</comment>
<gene>
    <name evidence="8" type="primary">MED17</name>
    <name evidence="10" type="ORF">ACJ72_01282</name>
</gene>
<comment type="subcellular location">
    <subcellularLocation>
        <location evidence="1 8">Nucleus</location>
    </subcellularLocation>
</comment>
<sequence length="685" mass="76264">MEQSFSIPLRPIIQKPAAEPDLLPIRIAQINAQRGSFRNVTEQSLLEEVDAQRALGAERSEAEENEEAKERDVIATDRLEQLFKNRAEIVDFATQAHAEANYALDLVSLLVSKYTPRQAEISMSPYLKQRAPLGSLGIDVIKSPEKPEAAQKEIVDLSRGWKLANFDAAATKLLQAASRLEEEVAAETKYWAGVLDIKVKGWKVCRLPRERQTLGVHFGFLEATPTFRDRGLAALRRDNGGDLTLDRGLQASIPRSLRVRVQQDGEIVGISKLISLELAADNNNTIESRIRLARDALYEEELFHEINREARTLLQHGIESKHNLIQFQANDNQRIIIDMVSLDEGNASDLNQEEHVEDALAETVAQSLRLLLSHAHRQNYRHRTQTPPPITAKRRPNPEYSLLQPIVRYLQHKSALRWLKSLLDTITRTLQLAGLKCKYNIAPFLSVQLPSINKPTLPRSEPETPPFVERLVGSFLTPLESIVTGTFLSPTSSFKIRIVTNVGPNALGTEYEIATNMTSGACAKSRISRFGLYDDLQQLLLHVFTMDLVYLVPLLARDEGTDSSPPRTSSQLNQEQEQNDETGFCTPASLHPSNATTWTPTAPETASWSRSPAPTRWLGGGPGMDVEIERDTDVVHGEAAAGDVEAKQGSSGIVMYSWGIDSGNEEKTLRDVILLMSQEGAKQDM</sequence>
<dbReference type="Pfam" id="PF10156">
    <property type="entry name" value="Med17"/>
    <property type="match status" value="1"/>
</dbReference>
<feature type="region of interest" description="Disordered" evidence="9">
    <location>
        <begin position="559"/>
        <end position="620"/>
    </location>
</feature>
<evidence type="ECO:0000313" key="11">
    <source>
        <dbReference type="Proteomes" id="UP000091918"/>
    </source>
</evidence>
<keyword evidence="4 8" id="KW-0805">Transcription regulation</keyword>
<dbReference type="EMBL" id="LGUA01000084">
    <property type="protein sequence ID" value="OAX84339.1"/>
    <property type="molecule type" value="Genomic_DNA"/>
</dbReference>
<evidence type="ECO:0000256" key="1">
    <source>
        <dbReference type="ARBA" id="ARBA00004123"/>
    </source>
</evidence>
<comment type="caution">
    <text evidence="10">The sequence shown here is derived from an EMBL/GenBank/DDBJ whole genome shotgun (WGS) entry which is preliminary data.</text>
</comment>
<evidence type="ECO:0000256" key="4">
    <source>
        <dbReference type="ARBA" id="ARBA00023015"/>
    </source>
</evidence>
<comment type="similarity">
    <text evidence="2 8">Belongs to the Mediator complex subunit 17 family.</text>
</comment>
<dbReference type="AlphaFoldDB" id="A0A1B7P5S5"/>
<keyword evidence="5 8" id="KW-0804">Transcription</keyword>
<evidence type="ECO:0000313" key="10">
    <source>
        <dbReference type="EMBL" id="OAX84339.1"/>
    </source>
</evidence>
<dbReference type="GO" id="GO:0006357">
    <property type="term" value="P:regulation of transcription by RNA polymerase II"/>
    <property type="evidence" value="ECO:0007669"/>
    <property type="project" value="InterPro"/>
</dbReference>
<dbReference type="OrthoDB" id="5319830at2759"/>
<comment type="function">
    <text evidence="8">Component of the Mediator complex, a coactivator involved in the regulated transcription of nearly all RNA polymerase II-dependent genes. Mediator functions as a bridge to convey information from gene-specific regulatory proteins to the basal RNA polymerase II transcription machinery. Mediator is recruited to promoters by direct interactions with regulatory proteins and serves as a scaffold for the assembly of a functional preinitiation complex with RNA polymerase II and the general transcription factors.</text>
</comment>